<dbReference type="Gene3D" id="1.25.40.10">
    <property type="entry name" value="Tetratricopeptide repeat domain"/>
    <property type="match status" value="1"/>
</dbReference>
<sequence>MIATSQNHYHQNVFKSAKNEFTSFKKSGDVNQLSNAFEKIEIIRTSKDNELSNYEIYDFNDFFLFGEIYFEIFESYRKGILKKSYNPNFLRQEESGRMSFVIFLKLFDDFPKNNSLRNKIIEYFKKLEISLSDEFIITSENYNYATLNDVGCLIDLQNIYSHINHENFDNAKLEKYTFWYAGTAVKLGMKNKALEKYIELYNKNYKEVIVYAHLFDLTIDTNEKQAFEYLEKGKILFSDNPDLIGRELLHYKNKKEYDLYVQKFIDIASKDPKNISLQIDVITACLEAAIDFQYESSEFKKFEEKALKHYDLVLKKSPNETEVYFYLGLFYGKISAGLMQELQKTNDNQQKTLIEQKIAINFNKMKSYLKDAERSNPNHLNTLTILHAIYKEEGDVKLTKEFQTRIDNFNNNVSNSSYFKANN</sequence>
<dbReference type="InterPro" id="IPR011990">
    <property type="entry name" value="TPR-like_helical_dom_sf"/>
</dbReference>
<protein>
    <recommendedName>
        <fullName evidence="3">Tetratricopeptide repeat-containing protein</fullName>
    </recommendedName>
</protein>
<name>A0A916Y1P4_9FLAO</name>
<dbReference type="Proteomes" id="UP000625735">
    <property type="component" value="Unassembled WGS sequence"/>
</dbReference>
<comment type="caution">
    <text evidence="1">The sequence shown here is derived from an EMBL/GenBank/DDBJ whole genome shotgun (WGS) entry which is preliminary data.</text>
</comment>
<organism evidence="1 2">
    <name type="scientific">Flavobacterium orientale</name>
    <dbReference type="NCBI Taxonomy" id="1756020"/>
    <lineage>
        <taxon>Bacteria</taxon>
        <taxon>Pseudomonadati</taxon>
        <taxon>Bacteroidota</taxon>
        <taxon>Flavobacteriia</taxon>
        <taxon>Flavobacteriales</taxon>
        <taxon>Flavobacteriaceae</taxon>
        <taxon>Flavobacterium</taxon>
    </lineage>
</organism>
<gene>
    <name evidence="1" type="ORF">GCM10011343_15860</name>
</gene>
<evidence type="ECO:0008006" key="3">
    <source>
        <dbReference type="Google" id="ProtNLM"/>
    </source>
</evidence>
<reference evidence="1" key="1">
    <citation type="journal article" date="2014" name="Int. J. Syst. Evol. Microbiol.">
        <title>Complete genome sequence of Corynebacterium casei LMG S-19264T (=DSM 44701T), isolated from a smear-ripened cheese.</title>
        <authorList>
            <consortium name="US DOE Joint Genome Institute (JGI-PGF)"/>
            <person name="Walter F."/>
            <person name="Albersmeier A."/>
            <person name="Kalinowski J."/>
            <person name="Ruckert C."/>
        </authorList>
    </citation>
    <scope>NUCLEOTIDE SEQUENCE</scope>
    <source>
        <strain evidence="1">CGMCC 1.12506</strain>
    </source>
</reference>
<reference evidence="1" key="2">
    <citation type="submission" date="2020-09" db="EMBL/GenBank/DDBJ databases">
        <authorList>
            <person name="Sun Q."/>
            <person name="Zhou Y."/>
        </authorList>
    </citation>
    <scope>NUCLEOTIDE SEQUENCE</scope>
    <source>
        <strain evidence="1">CGMCC 1.12506</strain>
    </source>
</reference>
<dbReference type="AlphaFoldDB" id="A0A916Y1P4"/>
<accession>A0A916Y1P4</accession>
<keyword evidence="2" id="KW-1185">Reference proteome</keyword>
<evidence type="ECO:0000313" key="2">
    <source>
        <dbReference type="Proteomes" id="UP000625735"/>
    </source>
</evidence>
<evidence type="ECO:0000313" key="1">
    <source>
        <dbReference type="EMBL" id="GGD26466.1"/>
    </source>
</evidence>
<proteinExistence type="predicted"/>
<dbReference type="EMBL" id="BMFG01000005">
    <property type="protein sequence ID" value="GGD26466.1"/>
    <property type="molecule type" value="Genomic_DNA"/>
</dbReference>